<gene>
    <name evidence="6" type="ORF">RIF29_17853</name>
</gene>
<evidence type="ECO:0008006" key="8">
    <source>
        <dbReference type="Google" id="ProtNLM"/>
    </source>
</evidence>
<dbReference type="GO" id="GO:0020037">
    <property type="term" value="F:heme binding"/>
    <property type="evidence" value="ECO:0007669"/>
    <property type="project" value="InterPro"/>
</dbReference>
<evidence type="ECO:0000313" key="7">
    <source>
        <dbReference type="Proteomes" id="UP001372338"/>
    </source>
</evidence>
<dbReference type="EMBL" id="JAYWIO010000003">
    <property type="protein sequence ID" value="KAK7276708.1"/>
    <property type="molecule type" value="Genomic_DNA"/>
</dbReference>
<evidence type="ECO:0000313" key="6">
    <source>
        <dbReference type="EMBL" id="KAK7276708.1"/>
    </source>
</evidence>
<keyword evidence="2" id="KW-0349">Heme</keyword>
<evidence type="ECO:0000256" key="5">
    <source>
        <dbReference type="ARBA" id="ARBA00023004"/>
    </source>
</evidence>
<dbReference type="InterPro" id="IPR002401">
    <property type="entry name" value="Cyt_P450_E_grp-I"/>
</dbReference>
<comment type="similarity">
    <text evidence="1">Belongs to the cytochrome P450 family.</text>
</comment>
<evidence type="ECO:0000256" key="2">
    <source>
        <dbReference type="ARBA" id="ARBA00022617"/>
    </source>
</evidence>
<accession>A0AAN9FRM5</accession>
<dbReference type="PANTHER" id="PTHR47955:SF8">
    <property type="entry name" value="CYTOCHROME P450 71D11-LIKE"/>
    <property type="match status" value="1"/>
</dbReference>
<comment type="caution">
    <text evidence="6">The sequence shown here is derived from an EMBL/GenBank/DDBJ whole genome shotgun (WGS) entry which is preliminary data.</text>
</comment>
<keyword evidence="7" id="KW-1185">Reference proteome</keyword>
<sequence length="113" mass="12755">MYKAEDEEDEEEEESPMVIPKIKLGKRVDRKSNLPPRPWRLPVIGSLHHLIGGLPFQRLRELSKEYGPIMLMQLGETLAIIVSSPEIAKEILKTNAETYAQRPTLLGAAGQHN</sequence>
<keyword evidence="3" id="KW-0479">Metal-binding</keyword>
<keyword evidence="5" id="KW-0408">Iron</keyword>
<name>A0AAN9FRM5_CROPI</name>
<reference evidence="6 7" key="1">
    <citation type="submission" date="2024-01" db="EMBL/GenBank/DDBJ databases">
        <title>The genomes of 5 underutilized Papilionoideae crops provide insights into root nodulation and disease resistanc.</title>
        <authorList>
            <person name="Yuan L."/>
        </authorList>
    </citation>
    <scope>NUCLEOTIDE SEQUENCE [LARGE SCALE GENOMIC DNA]</scope>
    <source>
        <strain evidence="6">ZHUSHIDOU_FW_LH</strain>
        <tissue evidence="6">Leaf</tissue>
    </source>
</reference>
<dbReference type="AlphaFoldDB" id="A0AAN9FRM5"/>
<dbReference type="PANTHER" id="PTHR47955">
    <property type="entry name" value="CYTOCHROME P450 FAMILY 71 PROTEIN"/>
    <property type="match status" value="1"/>
</dbReference>
<proteinExistence type="inferred from homology"/>
<dbReference type="Pfam" id="PF00067">
    <property type="entry name" value="p450"/>
    <property type="match status" value="1"/>
</dbReference>
<protein>
    <recommendedName>
        <fullName evidence="8">Cytochrome P450</fullName>
    </recommendedName>
</protein>
<dbReference type="Gene3D" id="1.10.630.10">
    <property type="entry name" value="Cytochrome P450"/>
    <property type="match status" value="1"/>
</dbReference>
<evidence type="ECO:0000256" key="4">
    <source>
        <dbReference type="ARBA" id="ARBA00023002"/>
    </source>
</evidence>
<evidence type="ECO:0000256" key="1">
    <source>
        <dbReference type="ARBA" id="ARBA00010617"/>
    </source>
</evidence>
<evidence type="ECO:0000256" key="3">
    <source>
        <dbReference type="ARBA" id="ARBA00022723"/>
    </source>
</evidence>
<keyword evidence="4" id="KW-0560">Oxidoreductase</keyword>
<dbReference type="InterPro" id="IPR001128">
    <property type="entry name" value="Cyt_P450"/>
</dbReference>
<dbReference type="GO" id="GO:0004497">
    <property type="term" value="F:monooxygenase activity"/>
    <property type="evidence" value="ECO:0007669"/>
    <property type="project" value="InterPro"/>
</dbReference>
<dbReference type="SUPFAM" id="SSF48264">
    <property type="entry name" value="Cytochrome P450"/>
    <property type="match status" value="1"/>
</dbReference>
<dbReference type="GO" id="GO:0005506">
    <property type="term" value="F:iron ion binding"/>
    <property type="evidence" value="ECO:0007669"/>
    <property type="project" value="InterPro"/>
</dbReference>
<organism evidence="6 7">
    <name type="scientific">Crotalaria pallida</name>
    <name type="common">Smooth rattlebox</name>
    <name type="synonym">Crotalaria striata</name>
    <dbReference type="NCBI Taxonomy" id="3830"/>
    <lineage>
        <taxon>Eukaryota</taxon>
        <taxon>Viridiplantae</taxon>
        <taxon>Streptophyta</taxon>
        <taxon>Embryophyta</taxon>
        <taxon>Tracheophyta</taxon>
        <taxon>Spermatophyta</taxon>
        <taxon>Magnoliopsida</taxon>
        <taxon>eudicotyledons</taxon>
        <taxon>Gunneridae</taxon>
        <taxon>Pentapetalae</taxon>
        <taxon>rosids</taxon>
        <taxon>fabids</taxon>
        <taxon>Fabales</taxon>
        <taxon>Fabaceae</taxon>
        <taxon>Papilionoideae</taxon>
        <taxon>50 kb inversion clade</taxon>
        <taxon>genistoids sensu lato</taxon>
        <taxon>core genistoids</taxon>
        <taxon>Crotalarieae</taxon>
        <taxon>Crotalaria</taxon>
    </lineage>
</organism>
<dbReference type="InterPro" id="IPR036396">
    <property type="entry name" value="Cyt_P450_sf"/>
</dbReference>
<dbReference type="Proteomes" id="UP001372338">
    <property type="component" value="Unassembled WGS sequence"/>
</dbReference>
<dbReference type="PRINTS" id="PR00463">
    <property type="entry name" value="EP450I"/>
</dbReference>
<dbReference type="GO" id="GO:0016705">
    <property type="term" value="F:oxidoreductase activity, acting on paired donors, with incorporation or reduction of molecular oxygen"/>
    <property type="evidence" value="ECO:0007669"/>
    <property type="project" value="InterPro"/>
</dbReference>